<evidence type="ECO:0008006" key="4">
    <source>
        <dbReference type="Google" id="ProtNLM"/>
    </source>
</evidence>
<feature type="transmembrane region" description="Helical" evidence="1">
    <location>
        <begin position="77"/>
        <end position="103"/>
    </location>
</feature>
<sequence>MQFVPQLLLYLFYIPAFIFSIIIVFVLRKYVKFGAFYQIFLVSWILDLSHCALYLWLHWVQICYPGQIYIDTGYYTAIQRLILSGYIVTCDLISIILTILTIYRIRFFETANEKKLIIVTASHTVIAIVVFLYQVTKTLELQDPISLFLAKYRTILTVIFICCNLATILIADSRIRQDFLAIFKCRGNSVFVISVWSSETT</sequence>
<dbReference type="PANTHER" id="PTHR38622">
    <property type="entry name" value="PROTEIN CBG07046"/>
    <property type="match status" value="1"/>
</dbReference>
<keyword evidence="1" id="KW-0472">Membrane</keyword>
<organism evidence="2 3">
    <name type="scientific">Caenorhabditis angaria</name>
    <dbReference type="NCBI Taxonomy" id="860376"/>
    <lineage>
        <taxon>Eukaryota</taxon>
        <taxon>Metazoa</taxon>
        <taxon>Ecdysozoa</taxon>
        <taxon>Nematoda</taxon>
        <taxon>Chromadorea</taxon>
        <taxon>Rhabditida</taxon>
        <taxon>Rhabditina</taxon>
        <taxon>Rhabditomorpha</taxon>
        <taxon>Rhabditoidea</taxon>
        <taxon>Rhabditidae</taxon>
        <taxon>Peloderinae</taxon>
        <taxon>Caenorhabditis</taxon>
    </lineage>
</organism>
<evidence type="ECO:0000313" key="3">
    <source>
        <dbReference type="Proteomes" id="UP001152747"/>
    </source>
</evidence>
<feature type="transmembrane region" description="Helical" evidence="1">
    <location>
        <begin position="115"/>
        <end position="134"/>
    </location>
</feature>
<gene>
    <name evidence="2" type="ORF">CAMP_LOCUS6577</name>
</gene>
<proteinExistence type="predicted"/>
<feature type="transmembrane region" description="Helical" evidence="1">
    <location>
        <begin position="39"/>
        <end position="57"/>
    </location>
</feature>
<reference evidence="2" key="1">
    <citation type="submission" date="2022-11" db="EMBL/GenBank/DDBJ databases">
        <authorList>
            <person name="Kikuchi T."/>
        </authorList>
    </citation>
    <scope>NUCLEOTIDE SEQUENCE</scope>
    <source>
        <strain evidence="2">PS1010</strain>
    </source>
</reference>
<accession>A0A9P1IG14</accession>
<keyword evidence="3" id="KW-1185">Reference proteome</keyword>
<dbReference type="Proteomes" id="UP001152747">
    <property type="component" value="Unassembled WGS sequence"/>
</dbReference>
<protein>
    <recommendedName>
        <fullName evidence="4">Serpentine receptor class gamma</fullName>
    </recommendedName>
</protein>
<name>A0A9P1IG14_9PELO</name>
<keyword evidence="1" id="KW-0812">Transmembrane</keyword>
<evidence type="ECO:0000256" key="1">
    <source>
        <dbReference type="SAM" id="Phobius"/>
    </source>
</evidence>
<comment type="caution">
    <text evidence="2">The sequence shown here is derived from an EMBL/GenBank/DDBJ whole genome shotgun (WGS) entry which is preliminary data.</text>
</comment>
<feature type="transmembrane region" description="Helical" evidence="1">
    <location>
        <begin position="6"/>
        <end position="27"/>
    </location>
</feature>
<evidence type="ECO:0000313" key="2">
    <source>
        <dbReference type="EMBL" id="CAI5443940.1"/>
    </source>
</evidence>
<dbReference type="EMBL" id="CANHGI010000003">
    <property type="protein sequence ID" value="CAI5443940.1"/>
    <property type="molecule type" value="Genomic_DNA"/>
</dbReference>
<keyword evidence="1" id="KW-1133">Transmembrane helix</keyword>
<dbReference type="AlphaFoldDB" id="A0A9P1IG14"/>
<feature type="transmembrane region" description="Helical" evidence="1">
    <location>
        <begin position="154"/>
        <end position="171"/>
    </location>
</feature>